<dbReference type="GO" id="GO:0005886">
    <property type="term" value="C:plasma membrane"/>
    <property type="evidence" value="ECO:0007669"/>
    <property type="project" value="UniProtKB-SubCell"/>
</dbReference>
<comment type="caution">
    <text evidence="9">The sequence shown here is derived from an EMBL/GenBank/DDBJ whole genome shotgun (WGS) entry which is preliminary data.</text>
</comment>
<dbReference type="AlphaFoldDB" id="A0A0F9MFS4"/>
<dbReference type="Pfam" id="PF12704">
    <property type="entry name" value="MacB_PCD"/>
    <property type="match status" value="1"/>
</dbReference>
<evidence type="ECO:0000259" key="7">
    <source>
        <dbReference type="Pfam" id="PF02687"/>
    </source>
</evidence>
<feature type="transmembrane region" description="Helical" evidence="6">
    <location>
        <begin position="339"/>
        <end position="358"/>
    </location>
</feature>
<feature type="transmembrane region" description="Helical" evidence="6">
    <location>
        <begin position="420"/>
        <end position="443"/>
    </location>
</feature>
<feature type="domain" description="ABC3 transporter permease C-terminal" evidence="7">
    <location>
        <begin position="687"/>
        <end position="795"/>
    </location>
</feature>
<evidence type="ECO:0000256" key="3">
    <source>
        <dbReference type="ARBA" id="ARBA00022692"/>
    </source>
</evidence>
<evidence type="ECO:0000313" key="9">
    <source>
        <dbReference type="EMBL" id="KKN04749.1"/>
    </source>
</evidence>
<feature type="transmembrane region" description="Helical" evidence="6">
    <location>
        <begin position="765"/>
        <end position="789"/>
    </location>
</feature>
<evidence type="ECO:0000259" key="8">
    <source>
        <dbReference type="Pfam" id="PF12704"/>
    </source>
</evidence>
<dbReference type="EMBL" id="LAZR01004881">
    <property type="protein sequence ID" value="KKN04749.1"/>
    <property type="molecule type" value="Genomic_DNA"/>
</dbReference>
<sequence length="806" mass="91585">MFKNYLKIALRNLFKQKLYSFINIIGLAIGITSCILIYLFVQNELSYDTFHKNAGRLYRVYITEDLPERDPFSYVEAPWQLAEALKQSFPEVEHAVRLDVRTNIVRYLEKNFTQRYHLVDPDFFKIFTFPLVRGDKAEVLQSLNSVVLTESTAEKIFGQEDPLNKQLSIKLGNEYHDFAVSGIAKDIPANSSIRFDILVPFDNVRKYLGERALSHWFNVFFETYVLLEQPLNAYEMDQKLRSVVEIHYPERYVNMVSLQLQPITDIHLNPDIPSGFEPTSDPMYSYILIAIAFLILGVACINFMTLAIGRSASRTKEVGVRKVLGAVKSQLIKQFLGEAILMSTSALILGIMLVGIFLPAFNKVTNKNLSLSFDLWTILFLATLMFLAGCAAGCYPAFFLARYQPVHVIKNEPRMKGAHFLIRVLVTGQFALFVGLIICTFVMRDQLHFLLNRDLGFNKEHVLVIENHSSQDQNRMVVERLKTSLENRREVLRVTGASSAFAKGWTAMGFSAVDGTFKQFFQITVDYEYLKTMEIELGEGRNFSKKYGTDPSEALIVNEAFVKYFNWESALGKSLPGKKFPPHFVIGVVKDFSFGPLQDKVAPLAIVLDPTTLFRGINDVNTTYSPRLLNFINVRIKPENIRSTIEMIKGTWKKVAPGHPFLFSFLDQDVQQQYEEIERWGNIVGYASFFTILIACLGLFGLATLTVIRRTKEIGIRKVLGASATNMVFFLSQEFGKLVIVANIIAWPVAYYAMNRWLQNFAYRINIGFLSFVLGGVLAFTIAIITVSFQSIRAALANPVESLRCE</sequence>
<evidence type="ECO:0000256" key="6">
    <source>
        <dbReference type="SAM" id="Phobius"/>
    </source>
</evidence>
<evidence type="ECO:0000256" key="1">
    <source>
        <dbReference type="ARBA" id="ARBA00004651"/>
    </source>
</evidence>
<feature type="transmembrane region" description="Helical" evidence="6">
    <location>
        <begin position="735"/>
        <end position="753"/>
    </location>
</feature>
<dbReference type="PANTHER" id="PTHR30572">
    <property type="entry name" value="MEMBRANE COMPONENT OF TRANSPORTER-RELATED"/>
    <property type="match status" value="1"/>
</dbReference>
<keyword evidence="3 6" id="KW-0812">Transmembrane</keyword>
<dbReference type="InterPro" id="IPR003838">
    <property type="entry name" value="ABC3_permease_C"/>
</dbReference>
<feature type="transmembrane region" description="Helical" evidence="6">
    <location>
        <begin position="21"/>
        <end position="41"/>
    </location>
</feature>
<feature type="transmembrane region" description="Helical" evidence="6">
    <location>
        <begin position="683"/>
        <end position="708"/>
    </location>
</feature>
<gene>
    <name evidence="9" type="ORF">LCGC14_1094350</name>
</gene>
<keyword evidence="5 6" id="KW-0472">Membrane</keyword>
<evidence type="ECO:0008006" key="10">
    <source>
        <dbReference type="Google" id="ProtNLM"/>
    </source>
</evidence>
<dbReference type="InterPro" id="IPR025857">
    <property type="entry name" value="MacB_PCD"/>
</dbReference>
<accession>A0A0F9MFS4</accession>
<organism evidence="9">
    <name type="scientific">marine sediment metagenome</name>
    <dbReference type="NCBI Taxonomy" id="412755"/>
    <lineage>
        <taxon>unclassified sequences</taxon>
        <taxon>metagenomes</taxon>
        <taxon>ecological metagenomes</taxon>
    </lineage>
</organism>
<reference evidence="9" key="1">
    <citation type="journal article" date="2015" name="Nature">
        <title>Complex archaea that bridge the gap between prokaryotes and eukaryotes.</title>
        <authorList>
            <person name="Spang A."/>
            <person name="Saw J.H."/>
            <person name="Jorgensen S.L."/>
            <person name="Zaremba-Niedzwiedzka K."/>
            <person name="Martijn J."/>
            <person name="Lind A.E."/>
            <person name="van Eijk R."/>
            <person name="Schleper C."/>
            <person name="Guy L."/>
            <person name="Ettema T.J."/>
        </authorList>
    </citation>
    <scope>NUCLEOTIDE SEQUENCE</scope>
</reference>
<dbReference type="PROSITE" id="PS51257">
    <property type="entry name" value="PROKAR_LIPOPROTEIN"/>
    <property type="match status" value="1"/>
</dbReference>
<feature type="domain" description="MacB-like periplasmic core" evidence="8">
    <location>
        <begin position="20"/>
        <end position="232"/>
    </location>
</feature>
<keyword evidence="2" id="KW-1003">Cell membrane</keyword>
<evidence type="ECO:0000256" key="4">
    <source>
        <dbReference type="ARBA" id="ARBA00022989"/>
    </source>
</evidence>
<feature type="transmembrane region" description="Helical" evidence="6">
    <location>
        <begin position="378"/>
        <end position="400"/>
    </location>
</feature>
<dbReference type="InterPro" id="IPR050250">
    <property type="entry name" value="Macrolide_Exporter_MacB"/>
</dbReference>
<evidence type="ECO:0000256" key="2">
    <source>
        <dbReference type="ARBA" id="ARBA00022475"/>
    </source>
</evidence>
<protein>
    <recommendedName>
        <fullName evidence="10">ABC3 transporter permease protein domain-containing protein</fullName>
    </recommendedName>
</protein>
<feature type="domain" description="ABC3 transporter permease C-terminal" evidence="7">
    <location>
        <begin position="290"/>
        <end position="405"/>
    </location>
</feature>
<name>A0A0F9MFS4_9ZZZZ</name>
<proteinExistence type="predicted"/>
<comment type="subcellular location">
    <subcellularLocation>
        <location evidence="1">Cell membrane</location>
        <topology evidence="1">Multi-pass membrane protein</topology>
    </subcellularLocation>
</comment>
<feature type="transmembrane region" description="Helical" evidence="6">
    <location>
        <begin position="283"/>
        <end position="308"/>
    </location>
</feature>
<dbReference type="PANTHER" id="PTHR30572:SF18">
    <property type="entry name" value="ABC-TYPE MACROLIDE FAMILY EXPORT SYSTEM PERMEASE COMPONENT 2"/>
    <property type="match status" value="1"/>
</dbReference>
<evidence type="ECO:0000256" key="5">
    <source>
        <dbReference type="ARBA" id="ARBA00023136"/>
    </source>
</evidence>
<dbReference type="Pfam" id="PF02687">
    <property type="entry name" value="FtsX"/>
    <property type="match status" value="2"/>
</dbReference>
<keyword evidence="4 6" id="KW-1133">Transmembrane helix</keyword>
<dbReference type="GO" id="GO:0022857">
    <property type="term" value="F:transmembrane transporter activity"/>
    <property type="evidence" value="ECO:0007669"/>
    <property type="project" value="TreeGrafter"/>
</dbReference>